<accession>A0A0F9GU46</accession>
<sequence length="52" mass="6028">MADEKDKPRRVRRTQRKGIDMAKKYNPFTPNQPTFTGMFAGRINEIVCLDKG</sequence>
<protein>
    <submittedName>
        <fullName evidence="1">Uncharacterized protein</fullName>
    </submittedName>
</protein>
<reference evidence="1" key="1">
    <citation type="journal article" date="2015" name="Nature">
        <title>Complex archaea that bridge the gap between prokaryotes and eukaryotes.</title>
        <authorList>
            <person name="Spang A."/>
            <person name="Saw J.H."/>
            <person name="Jorgensen S.L."/>
            <person name="Zaremba-Niedzwiedzka K."/>
            <person name="Martijn J."/>
            <person name="Lind A.E."/>
            <person name="van Eijk R."/>
            <person name="Schleper C."/>
            <person name="Guy L."/>
            <person name="Ettema T.J."/>
        </authorList>
    </citation>
    <scope>NUCLEOTIDE SEQUENCE</scope>
</reference>
<name>A0A0F9GU46_9ZZZZ</name>
<dbReference type="EMBL" id="LAZR01027132">
    <property type="protein sequence ID" value="KKL66667.1"/>
    <property type="molecule type" value="Genomic_DNA"/>
</dbReference>
<dbReference type="AlphaFoldDB" id="A0A0F9GU46"/>
<evidence type="ECO:0000313" key="1">
    <source>
        <dbReference type="EMBL" id="KKL66667.1"/>
    </source>
</evidence>
<organism evidence="1">
    <name type="scientific">marine sediment metagenome</name>
    <dbReference type="NCBI Taxonomy" id="412755"/>
    <lineage>
        <taxon>unclassified sequences</taxon>
        <taxon>metagenomes</taxon>
        <taxon>ecological metagenomes</taxon>
    </lineage>
</organism>
<proteinExistence type="predicted"/>
<gene>
    <name evidence="1" type="ORF">LCGC14_2142670</name>
</gene>
<comment type="caution">
    <text evidence="1">The sequence shown here is derived from an EMBL/GenBank/DDBJ whole genome shotgun (WGS) entry which is preliminary data.</text>
</comment>